<proteinExistence type="predicted"/>
<keyword evidence="1" id="KW-0472">Membrane</keyword>
<evidence type="ECO:0000313" key="2">
    <source>
        <dbReference type="EMBL" id="MBX39404.1"/>
    </source>
</evidence>
<keyword evidence="1" id="KW-0812">Transmembrane</keyword>
<organism evidence="2">
    <name type="scientific">Rhizophora mucronata</name>
    <name type="common">Asiatic mangrove</name>
    <dbReference type="NCBI Taxonomy" id="61149"/>
    <lineage>
        <taxon>Eukaryota</taxon>
        <taxon>Viridiplantae</taxon>
        <taxon>Streptophyta</taxon>
        <taxon>Embryophyta</taxon>
        <taxon>Tracheophyta</taxon>
        <taxon>Spermatophyta</taxon>
        <taxon>Magnoliopsida</taxon>
        <taxon>eudicotyledons</taxon>
        <taxon>Gunneridae</taxon>
        <taxon>Pentapetalae</taxon>
        <taxon>rosids</taxon>
        <taxon>fabids</taxon>
        <taxon>Malpighiales</taxon>
        <taxon>Rhizophoraceae</taxon>
        <taxon>Rhizophora</taxon>
    </lineage>
</organism>
<sequence length="47" mass="5566">MFLYLNNSSDYNLCLLYAVFDLMPSVIYTKLLIIKMRCIFTGLSEFF</sequence>
<feature type="transmembrane region" description="Helical" evidence="1">
    <location>
        <begin position="15"/>
        <end position="33"/>
    </location>
</feature>
<dbReference type="AlphaFoldDB" id="A0A2P2NAA3"/>
<accession>A0A2P2NAA3</accession>
<name>A0A2P2NAA3_RHIMU</name>
<reference evidence="2" key="1">
    <citation type="submission" date="2018-02" db="EMBL/GenBank/DDBJ databases">
        <title>Rhizophora mucronata_Transcriptome.</title>
        <authorList>
            <person name="Meera S.P."/>
            <person name="Sreeshan A."/>
            <person name="Augustine A."/>
        </authorList>
    </citation>
    <scope>NUCLEOTIDE SEQUENCE</scope>
    <source>
        <tissue evidence="2">Leaf</tissue>
    </source>
</reference>
<protein>
    <submittedName>
        <fullName evidence="2">Uncharacterized protein</fullName>
    </submittedName>
</protein>
<keyword evidence="1" id="KW-1133">Transmembrane helix</keyword>
<dbReference type="EMBL" id="GGEC01058920">
    <property type="protein sequence ID" value="MBX39404.1"/>
    <property type="molecule type" value="Transcribed_RNA"/>
</dbReference>
<evidence type="ECO:0000256" key="1">
    <source>
        <dbReference type="SAM" id="Phobius"/>
    </source>
</evidence>